<feature type="compositionally biased region" description="Polar residues" evidence="1">
    <location>
        <begin position="103"/>
        <end position="114"/>
    </location>
</feature>
<dbReference type="AlphaFoldDB" id="A0A0A9CD06"/>
<protein>
    <submittedName>
        <fullName evidence="2">Uncharacterized protein</fullName>
    </submittedName>
</protein>
<feature type="compositionally biased region" description="Acidic residues" evidence="1">
    <location>
        <begin position="315"/>
        <end position="342"/>
    </location>
</feature>
<feature type="compositionally biased region" description="Gly residues" evidence="1">
    <location>
        <begin position="60"/>
        <end position="69"/>
    </location>
</feature>
<dbReference type="PANTHER" id="PTHR47458:SF1">
    <property type="entry name" value="SMAD_FHA DOMAIN-CONTAINING PROTEIN"/>
    <property type="match status" value="1"/>
</dbReference>
<feature type="compositionally biased region" description="Basic and acidic residues" evidence="1">
    <location>
        <begin position="78"/>
        <end position="89"/>
    </location>
</feature>
<reference evidence="2" key="2">
    <citation type="journal article" date="2015" name="Data Brief">
        <title>Shoot transcriptome of the giant reed, Arundo donax.</title>
        <authorList>
            <person name="Barrero R.A."/>
            <person name="Guerrero F.D."/>
            <person name="Moolhuijzen P."/>
            <person name="Goolsby J.A."/>
            <person name="Tidwell J."/>
            <person name="Bellgard S.E."/>
            <person name="Bellgard M.I."/>
        </authorList>
    </citation>
    <scope>NUCLEOTIDE SEQUENCE</scope>
    <source>
        <tissue evidence="2">Shoot tissue taken approximately 20 cm above the soil surface</tissue>
    </source>
</reference>
<proteinExistence type="predicted"/>
<sequence length="342" mass="36177">MSVDLNKVLLATVDTDDARVKLVNHSKNTMETSGASTENTQVSEHSSSDEDANMTEQLDGGTGEGGGTQGLESTNPERSPDRSRSDFHGDAVATAPEREATDTEQIPETESQAGNVGCDDQDSNIQRCDNMGGETMPLEDEVQPQENEEPTPLLKDGGQPQANEKPVLIPKGGIGHGHCSEEKHKDDCSESKRENTHVGTIRTADLLTSEVAGSWAVDTAPSVNGENESPRSLGDVADGDAVDQDNNNGGSMAADALLTLVNSDGQSAGSQNNVDHVVSKITDQHRVLSAMIEIVDPDFRKQISGSGIGNNEPMSDAETEEGSEEDDTDDDSEEAMVEDSVG</sequence>
<feature type="compositionally biased region" description="Polar residues" evidence="1">
    <location>
        <begin position="25"/>
        <end position="45"/>
    </location>
</feature>
<evidence type="ECO:0000313" key="2">
    <source>
        <dbReference type="EMBL" id="JAD73461.1"/>
    </source>
</evidence>
<organism evidence="2">
    <name type="scientific">Arundo donax</name>
    <name type="common">Giant reed</name>
    <name type="synonym">Donax arundinaceus</name>
    <dbReference type="NCBI Taxonomy" id="35708"/>
    <lineage>
        <taxon>Eukaryota</taxon>
        <taxon>Viridiplantae</taxon>
        <taxon>Streptophyta</taxon>
        <taxon>Embryophyta</taxon>
        <taxon>Tracheophyta</taxon>
        <taxon>Spermatophyta</taxon>
        <taxon>Magnoliopsida</taxon>
        <taxon>Liliopsida</taxon>
        <taxon>Poales</taxon>
        <taxon>Poaceae</taxon>
        <taxon>PACMAD clade</taxon>
        <taxon>Arundinoideae</taxon>
        <taxon>Arundineae</taxon>
        <taxon>Arundo</taxon>
    </lineage>
</organism>
<feature type="compositionally biased region" description="Basic and acidic residues" evidence="1">
    <location>
        <begin position="178"/>
        <end position="196"/>
    </location>
</feature>
<dbReference type="PANTHER" id="PTHR47458">
    <property type="entry name" value="SMAD/FHA DOMAIN-CONTAINING PROTEIN"/>
    <property type="match status" value="1"/>
</dbReference>
<reference evidence="2" key="1">
    <citation type="submission" date="2014-09" db="EMBL/GenBank/DDBJ databases">
        <authorList>
            <person name="Magalhaes I.L.F."/>
            <person name="Oliveira U."/>
            <person name="Santos F.R."/>
            <person name="Vidigal T.H.D.A."/>
            <person name="Brescovit A.D."/>
            <person name="Santos A.J."/>
        </authorList>
    </citation>
    <scope>NUCLEOTIDE SEQUENCE</scope>
    <source>
        <tissue evidence="2">Shoot tissue taken approximately 20 cm above the soil surface</tissue>
    </source>
</reference>
<accession>A0A0A9CD06</accession>
<evidence type="ECO:0000256" key="1">
    <source>
        <dbReference type="SAM" id="MobiDB-lite"/>
    </source>
</evidence>
<feature type="region of interest" description="Disordered" evidence="1">
    <location>
        <begin position="219"/>
        <end position="251"/>
    </location>
</feature>
<feature type="compositionally biased region" description="Acidic residues" evidence="1">
    <location>
        <begin position="137"/>
        <end position="149"/>
    </location>
</feature>
<name>A0A0A9CD06_ARUDO</name>
<feature type="region of interest" description="Disordered" evidence="1">
    <location>
        <begin position="300"/>
        <end position="342"/>
    </location>
</feature>
<feature type="region of interest" description="Disordered" evidence="1">
    <location>
        <begin position="24"/>
        <end position="196"/>
    </location>
</feature>
<dbReference type="EMBL" id="GBRH01224434">
    <property type="protein sequence ID" value="JAD73461.1"/>
    <property type="molecule type" value="Transcribed_RNA"/>
</dbReference>